<evidence type="ECO:0000313" key="6">
    <source>
        <dbReference type="Proteomes" id="UP000198790"/>
    </source>
</evidence>
<organism evidence="5 6">
    <name type="scientific">Algoriphagus aquimarinus</name>
    <dbReference type="NCBI Taxonomy" id="237018"/>
    <lineage>
        <taxon>Bacteria</taxon>
        <taxon>Pseudomonadati</taxon>
        <taxon>Bacteroidota</taxon>
        <taxon>Cytophagia</taxon>
        <taxon>Cytophagales</taxon>
        <taxon>Cyclobacteriaceae</taxon>
        <taxon>Algoriphagus</taxon>
    </lineage>
</organism>
<keyword evidence="1" id="KW-0676">Redox-active center</keyword>
<evidence type="ECO:0000313" key="5">
    <source>
        <dbReference type="EMBL" id="SFB39927.1"/>
    </source>
</evidence>
<reference evidence="5 6" key="1">
    <citation type="submission" date="2016-10" db="EMBL/GenBank/DDBJ databases">
        <authorList>
            <person name="de Groot N.N."/>
        </authorList>
    </citation>
    <scope>NUCLEOTIDE SEQUENCE [LARGE SCALE GENOMIC DNA]</scope>
    <source>
        <strain evidence="5 6">DSM 23399</strain>
    </source>
</reference>
<feature type="signal peptide" evidence="3">
    <location>
        <begin position="1"/>
        <end position="22"/>
    </location>
</feature>
<dbReference type="Gene3D" id="3.40.30.10">
    <property type="entry name" value="Glutaredoxin"/>
    <property type="match status" value="1"/>
</dbReference>
<dbReference type="STRING" id="237018.SAMN04489723_10921"/>
<evidence type="ECO:0000256" key="1">
    <source>
        <dbReference type="ARBA" id="ARBA00023284"/>
    </source>
</evidence>
<dbReference type="SUPFAM" id="SSF52833">
    <property type="entry name" value="Thioredoxin-like"/>
    <property type="match status" value="1"/>
</dbReference>
<evidence type="ECO:0000256" key="3">
    <source>
        <dbReference type="SAM" id="SignalP"/>
    </source>
</evidence>
<dbReference type="PROSITE" id="PS51352">
    <property type="entry name" value="THIOREDOXIN_2"/>
    <property type="match status" value="1"/>
</dbReference>
<accession>A0A1I1APP6</accession>
<dbReference type="Proteomes" id="UP000198790">
    <property type="component" value="Unassembled WGS sequence"/>
</dbReference>
<dbReference type="AlphaFoldDB" id="A0A1I1APP6"/>
<proteinExistence type="predicted"/>
<feature type="domain" description="Thioredoxin" evidence="4">
    <location>
        <begin position="403"/>
        <end position="544"/>
    </location>
</feature>
<gene>
    <name evidence="5" type="ORF">SAMN04489723_10921</name>
</gene>
<feature type="chain" id="PRO_5011629401" evidence="3">
    <location>
        <begin position="23"/>
        <end position="559"/>
    </location>
</feature>
<sequence length="559" mass="63361">MKKTLLICLMGLLCLPISTLKAQSKVAESPPGTDLVYQPGIPGQEGGSSSARRGEAAPVVIYGEFMGEIPEEEIFLYTWSRYSGNGLIYKDAIIQQIDLDMPSLQRGAVPGLVRTFNSSTPSHLAPFYICIRTEDKVLLSTALVLPGDSLMIRWESSEQLIYFSGPQGRQMDLQHALYRLSQNTFTPNQTIVVNDRDEYLSSGKNLQKIEEARGLFGRQLDVVQRGSGELELLESKVMDTLYRSQIERLLASYTGDISTERIQLLRTEFLGRYDARLSKSLYRLVKGQKELLIETASAARLKHMLGRLKQRMENIYLPLSYQLGGYLENWFYLSEASASIMDQDFFEWIISLDDGDGKDVLYEYYLLTHGKQLQDLDGRVATALEEINDPIIWRNVEMIRKNRSSGVLISSDPLISITGENVGLDDFKEELVLVEFWIPGCGACHYYYQNIMKELHLHFDGDPRIRLVSVGVDKEEGRWKENEGEYYHGGGDNFFLKTYDHAVLKQLGIQSFPSFALLDQDSRILKASGFPTSDLQAWVDLLNTTLNKEFKPQSKISDL</sequence>
<feature type="region of interest" description="Disordered" evidence="2">
    <location>
        <begin position="28"/>
        <end position="52"/>
    </location>
</feature>
<dbReference type="PROSITE" id="PS00194">
    <property type="entry name" value="THIOREDOXIN_1"/>
    <property type="match status" value="1"/>
</dbReference>
<keyword evidence="3" id="KW-0732">Signal</keyword>
<protein>
    <submittedName>
        <fullName evidence="5">Thiol-disulfide isomerase or thioredoxin</fullName>
    </submittedName>
</protein>
<dbReference type="InterPro" id="IPR036249">
    <property type="entry name" value="Thioredoxin-like_sf"/>
</dbReference>
<dbReference type="GO" id="GO:0016853">
    <property type="term" value="F:isomerase activity"/>
    <property type="evidence" value="ECO:0007669"/>
    <property type="project" value="UniProtKB-KW"/>
</dbReference>
<dbReference type="InterPro" id="IPR017937">
    <property type="entry name" value="Thioredoxin_CS"/>
</dbReference>
<name>A0A1I1APP6_9BACT</name>
<dbReference type="EMBL" id="FOKK01000009">
    <property type="protein sequence ID" value="SFB39927.1"/>
    <property type="molecule type" value="Genomic_DNA"/>
</dbReference>
<dbReference type="OrthoDB" id="9815205at2"/>
<keyword evidence="6" id="KW-1185">Reference proteome</keyword>
<dbReference type="RefSeq" id="WP_139229095.1">
    <property type="nucleotide sequence ID" value="NZ_FOKK01000009.1"/>
</dbReference>
<evidence type="ECO:0000256" key="2">
    <source>
        <dbReference type="SAM" id="MobiDB-lite"/>
    </source>
</evidence>
<dbReference type="InterPro" id="IPR013766">
    <property type="entry name" value="Thioredoxin_domain"/>
</dbReference>
<evidence type="ECO:0000259" key="4">
    <source>
        <dbReference type="PROSITE" id="PS51352"/>
    </source>
</evidence>
<keyword evidence="5" id="KW-0413">Isomerase</keyword>